<evidence type="ECO:0000313" key="3">
    <source>
        <dbReference type="EMBL" id="GMH13317.1"/>
    </source>
</evidence>
<dbReference type="GO" id="GO:0004672">
    <property type="term" value="F:protein kinase activity"/>
    <property type="evidence" value="ECO:0007669"/>
    <property type="project" value="InterPro"/>
</dbReference>
<dbReference type="Proteomes" id="UP001279734">
    <property type="component" value="Unassembled WGS sequence"/>
</dbReference>
<dbReference type="Gene3D" id="3.30.200.20">
    <property type="entry name" value="Phosphorylase Kinase, domain 1"/>
    <property type="match status" value="1"/>
</dbReference>
<dbReference type="PANTHER" id="PTHR46863">
    <property type="entry name" value="OS09G0572100 PROTEIN"/>
    <property type="match status" value="1"/>
</dbReference>
<evidence type="ECO:0000259" key="2">
    <source>
        <dbReference type="PROSITE" id="PS50011"/>
    </source>
</evidence>
<name>A0AAD3XQ63_NEPGR</name>
<dbReference type="EMBL" id="BSYO01000012">
    <property type="protein sequence ID" value="GMH13317.1"/>
    <property type="molecule type" value="Genomic_DNA"/>
</dbReference>
<dbReference type="InterPro" id="IPR000719">
    <property type="entry name" value="Prot_kinase_dom"/>
</dbReference>
<dbReference type="InterPro" id="IPR011009">
    <property type="entry name" value="Kinase-like_dom_sf"/>
</dbReference>
<dbReference type="SUPFAM" id="SSF56112">
    <property type="entry name" value="Protein kinase-like (PK-like)"/>
    <property type="match status" value="1"/>
</dbReference>
<accession>A0AAD3XQ63</accession>
<feature type="region of interest" description="Disordered" evidence="1">
    <location>
        <begin position="8"/>
        <end position="53"/>
    </location>
</feature>
<feature type="compositionally biased region" description="Polar residues" evidence="1">
    <location>
        <begin position="25"/>
        <end position="37"/>
    </location>
</feature>
<dbReference type="AlphaFoldDB" id="A0AAD3XQ63"/>
<evidence type="ECO:0000313" key="4">
    <source>
        <dbReference type="Proteomes" id="UP001279734"/>
    </source>
</evidence>
<sequence>MCFSFFKLKSNNTKAQRSHEPPTRYPTSPSNDQSMEFHSSHHDTTSSSYNKPSAKFSISSRDSLSSLKHSLAENPLIYDSSQIRSATNNFRVKPFHSSSSSTSWRCVINRKEVAVTQRKLRRPIDAAKLRRMLTLICKSHHLSLVKLYGASISENHISLVYEYVHGASLSECLNNPRNPSYTILPDWLSRVQIAADIAHGIDYVHNSSGAKYGFVHNHIKSSSIIVTEPASNAKLCHFGTAQLCGEVDEAVDNETEIEDISVIKKIESGKMKFEGTRGYMSPEFQSTGIPTLKSDVFAFGVVILELLSGAEPVKMRMDNDVGVITKVSLIETAREAIGDGGDSSSTASGGGDVFGRLRRWVDWRLKDSYPVEVVERMVRVALACVQEDPDRRPDMNRVAGQISKMYLDSKTWAEHYCFPTEISISLAPR</sequence>
<reference evidence="3" key="1">
    <citation type="submission" date="2023-05" db="EMBL/GenBank/DDBJ databases">
        <title>Nepenthes gracilis genome sequencing.</title>
        <authorList>
            <person name="Fukushima K."/>
        </authorList>
    </citation>
    <scope>NUCLEOTIDE SEQUENCE</scope>
    <source>
        <strain evidence="3">SING2019-196</strain>
    </source>
</reference>
<organism evidence="3 4">
    <name type="scientific">Nepenthes gracilis</name>
    <name type="common">Slender pitcher plant</name>
    <dbReference type="NCBI Taxonomy" id="150966"/>
    <lineage>
        <taxon>Eukaryota</taxon>
        <taxon>Viridiplantae</taxon>
        <taxon>Streptophyta</taxon>
        <taxon>Embryophyta</taxon>
        <taxon>Tracheophyta</taxon>
        <taxon>Spermatophyta</taxon>
        <taxon>Magnoliopsida</taxon>
        <taxon>eudicotyledons</taxon>
        <taxon>Gunneridae</taxon>
        <taxon>Pentapetalae</taxon>
        <taxon>Caryophyllales</taxon>
        <taxon>Nepenthaceae</taxon>
        <taxon>Nepenthes</taxon>
    </lineage>
</organism>
<dbReference type="GO" id="GO:0005524">
    <property type="term" value="F:ATP binding"/>
    <property type="evidence" value="ECO:0007669"/>
    <property type="project" value="InterPro"/>
</dbReference>
<dbReference type="Gene3D" id="1.10.510.10">
    <property type="entry name" value="Transferase(Phosphotransferase) domain 1"/>
    <property type="match status" value="1"/>
</dbReference>
<protein>
    <recommendedName>
        <fullName evidence="2">Protein kinase domain-containing protein</fullName>
    </recommendedName>
</protein>
<gene>
    <name evidence="3" type="ORF">Nepgr_015158</name>
</gene>
<comment type="caution">
    <text evidence="3">The sequence shown here is derived from an EMBL/GenBank/DDBJ whole genome shotgun (WGS) entry which is preliminary data.</text>
</comment>
<proteinExistence type="predicted"/>
<feature type="domain" description="Protein kinase" evidence="2">
    <location>
        <begin position="89"/>
        <end position="407"/>
    </location>
</feature>
<evidence type="ECO:0000256" key="1">
    <source>
        <dbReference type="SAM" id="MobiDB-lite"/>
    </source>
</evidence>
<keyword evidence="4" id="KW-1185">Reference proteome</keyword>
<dbReference type="Pfam" id="PF00069">
    <property type="entry name" value="Pkinase"/>
    <property type="match status" value="1"/>
</dbReference>
<dbReference type="PROSITE" id="PS50011">
    <property type="entry name" value="PROTEIN_KINASE_DOM"/>
    <property type="match status" value="1"/>
</dbReference>
<dbReference type="PANTHER" id="PTHR46863:SF2">
    <property type="entry name" value="LYSM DOMAIN RECEPTOR-LIKE KINASE 3"/>
    <property type="match status" value="1"/>
</dbReference>